<protein>
    <submittedName>
        <fullName evidence="2">Uncharacterized protein</fullName>
    </submittedName>
</protein>
<keyword evidence="1" id="KW-0812">Transmembrane</keyword>
<keyword evidence="1" id="KW-0472">Membrane</keyword>
<gene>
    <name evidence="2" type="ORF">NCTC10184_00092</name>
</gene>
<dbReference type="Proteomes" id="UP000290876">
    <property type="component" value="Chromosome"/>
</dbReference>
<dbReference type="AlphaFoldDB" id="A0A449B9M9"/>
<evidence type="ECO:0000313" key="2">
    <source>
        <dbReference type="EMBL" id="VEU77879.1"/>
    </source>
</evidence>
<proteinExistence type="predicted"/>
<dbReference type="OrthoDB" id="401304at2"/>
<keyword evidence="1" id="KW-1133">Transmembrane helix</keyword>
<name>A0A449B9M9_9BACT</name>
<organism evidence="2 3">
    <name type="scientific">Mycoplasmopsis columbinasalis</name>
    <dbReference type="NCBI Taxonomy" id="114880"/>
    <lineage>
        <taxon>Bacteria</taxon>
        <taxon>Bacillati</taxon>
        <taxon>Mycoplasmatota</taxon>
        <taxon>Mycoplasmoidales</taxon>
        <taxon>Metamycoplasmataceae</taxon>
        <taxon>Mycoplasmopsis</taxon>
    </lineage>
</organism>
<accession>A0A449B9M9</accession>
<evidence type="ECO:0000256" key="1">
    <source>
        <dbReference type="SAM" id="Phobius"/>
    </source>
</evidence>
<evidence type="ECO:0000313" key="3">
    <source>
        <dbReference type="Proteomes" id="UP000290876"/>
    </source>
</evidence>
<dbReference type="EMBL" id="LR215043">
    <property type="protein sequence ID" value="VEU77879.1"/>
    <property type="molecule type" value="Genomic_DNA"/>
</dbReference>
<keyword evidence="3" id="KW-1185">Reference proteome</keyword>
<sequence length="102" mass="11449">MSTIDRDPIVSEERIAKRRKLLEHLHAENLAELANPALIRDEIEPEVIIGECQEPNCLLQNKTIDAKEAKTKKWMKLFYIGVTILAIVALSLVAVFVGNLGK</sequence>
<dbReference type="RefSeq" id="WP_129622737.1">
    <property type="nucleotide sequence ID" value="NZ_LR215043.1"/>
</dbReference>
<feature type="transmembrane region" description="Helical" evidence="1">
    <location>
        <begin position="77"/>
        <end position="97"/>
    </location>
</feature>
<reference evidence="2 3" key="1">
    <citation type="submission" date="2019-01" db="EMBL/GenBank/DDBJ databases">
        <authorList>
            <consortium name="Pathogen Informatics"/>
        </authorList>
    </citation>
    <scope>NUCLEOTIDE SEQUENCE [LARGE SCALE GENOMIC DNA]</scope>
    <source>
        <strain evidence="2 3">NCTC10184</strain>
    </source>
</reference>
<dbReference type="KEGG" id="mcob:NCTC10184_00092"/>